<dbReference type="Gene3D" id="1.10.443.10">
    <property type="entry name" value="Intergrase catalytic core"/>
    <property type="match status" value="1"/>
</dbReference>
<feature type="domain" description="Tyr recombinase" evidence="10">
    <location>
        <begin position="121"/>
        <end position="308"/>
    </location>
</feature>
<comment type="similarity">
    <text evidence="9">Belongs to the 'phage' integrase family. XerC subfamily.</text>
</comment>
<dbReference type="InterPro" id="IPR044068">
    <property type="entry name" value="CB"/>
</dbReference>
<dbReference type="InterPro" id="IPR002104">
    <property type="entry name" value="Integrase_catalytic"/>
</dbReference>
<dbReference type="GO" id="GO:0051301">
    <property type="term" value="P:cell division"/>
    <property type="evidence" value="ECO:0007669"/>
    <property type="project" value="UniProtKB-KW"/>
</dbReference>
<evidence type="ECO:0000259" key="10">
    <source>
        <dbReference type="PROSITE" id="PS51898"/>
    </source>
</evidence>
<name>A0A6N7XCB5_9ACTN</name>
<reference evidence="12 13" key="1">
    <citation type="submission" date="2019-08" db="EMBL/GenBank/DDBJ databases">
        <title>In-depth cultivation of the pig gut microbiome towards novel bacterial diversity and tailored functional studies.</title>
        <authorList>
            <person name="Wylensek D."/>
            <person name="Hitch T.C.A."/>
            <person name="Clavel T."/>
        </authorList>
    </citation>
    <scope>NUCLEOTIDE SEQUENCE [LARGE SCALE GENOMIC DNA]</scope>
    <source>
        <strain evidence="12 13">CA-Schmier-601-WT-1</strain>
    </source>
</reference>
<feature type="active site" evidence="9">
    <location>
        <position position="161"/>
    </location>
</feature>
<keyword evidence="13" id="KW-1185">Reference proteome</keyword>
<comment type="subcellular location">
    <subcellularLocation>
        <location evidence="1 9">Cytoplasm</location>
    </subcellularLocation>
</comment>
<evidence type="ECO:0000256" key="6">
    <source>
        <dbReference type="ARBA" id="ARBA00023125"/>
    </source>
</evidence>
<keyword evidence="5 9" id="KW-0229">DNA integration</keyword>
<dbReference type="Pfam" id="PF02899">
    <property type="entry name" value="Phage_int_SAM_1"/>
    <property type="match status" value="1"/>
</dbReference>
<feature type="active site" evidence="9">
    <location>
        <position position="263"/>
    </location>
</feature>
<keyword evidence="4 9" id="KW-0159">Chromosome partition</keyword>
<keyword evidence="7 9" id="KW-0233">DNA recombination</keyword>
<keyword evidence="2 9" id="KW-0963">Cytoplasm</keyword>
<dbReference type="HAMAP" id="MF_01808">
    <property type="entry name" value="Recomb_XerC_XerD"/>
    <property type="match status" value="1"/>
</dbReference>
<dbReference type="Pfam" id="PF00589">
    <property type="entry name" value="Phage_integrase"/>
    <property type="match status" value="1"/>
</dbReference>
<evidence type="ECO:0000313" key="13">
    <source>
        <dbReference type="Proteomes" id="UP000469325"/>
    </source>
</evidence>
<dbReference type="InterPro" id="IPR050090">
    <property type="entry name" value="Tyrosine_recombinase_XerCD"/>
</dbReference>
<evidence type="ECO:0000256" key="2">
    <source>
        <dbReference type="ARBA" id="ARBA00022490"/>
    </source>
</evidence>
<dbReference type="GO" id="GO:0006313">
    <property type="term" value="P:DNA transposition"/>
    <property type="evidence" value="ECO:0007669"/>
    <property type="project" value="UniProtKB-UniRule"/>
</dbReference>
<dbReference type="PROSITE" id="PS51900">
    <property type="entry name" value="CB"/>
    <property type="match status" value="1"/>
</dbReference>
<dbReference type="PANTHER" id="PTHR30349">
    <property type="entry name" value="PHAGE INTEGRASE-RELATED"/>
    <property type="match status" value="1"/>
</dbReference>
<organism evidence="12 13">
    <name type="scientific">Olsenella porci</name>
    <dbReference type="NCBI Taxonomy" id="2652279"/>
    <lineage>
        <taxon>Bacteria</taxon>
        <taxon>Bacillati</taxon>
        <taxon>Actinomycetota</taxon>
        <taxon>Coriobacteriia</taxon>
        <taxon>Coriobacteriales</taxon>
        <taxon>Atopobiaceae</taxon>
        <taxon>Olsenella</taxon>
    </lineage>
</organism>
<dbReference type="Gene3D" id="1.10.150.130">
    <property type="match status" value="1"/>
</dbReference>
<accession>A0A6N7XCB5</accession>
<dbReference type="SUPFAM" id="SSF56349">
    <property type="entry name" value="DNA breaking-rejoining enzymes"/>
    <property type="match status" value="1"/>
</dbReference>
<dbReference type="InterPro" id="IPR011010">
    <property type="entry name" value="DNA_brk_join_enz"/>
</dbReference>
<feature type="domain" description="Core-binding (CB)" evidence="11">
    <location>
        <begin position="15"/>
        <end position="100"/>
    </location>
</feature>
<evidence type="ECO:0000256" key="9">
    <source>
        <dbReference type="HAMAP-Rule" id="MF_01808"/>
    </source>
</evidence>
<keyword evidence="6 9" id="KW-0238">DNA-binding</keyword>
<proteinExistence type="inferred from homology"/>
<dbReference type="InterPro" id="IPR013762">
    <property type="entry name" value="Integrase-like_cat_sf"/>
</dbReference>
<dbReference type="Proteomes" id="UP000469325">
    <property type="component" value="Unassembled WGS sequence"/>
</dbReference>
<dbReference type="RefSeq" id="WP_326832305.1">
    <property type="nucleotide sequence ID" value="NZ_VUNC01000007.1"/>
</dbReference>
<evidence type="ECO:0000256" key="8">
    <source>
        <dbReference type="ARBA" id="ARBA00023306"/>
    </source>
</evidence>
<evidence type="ECO:0000313" key="12">
    <source>
        <dbReference type="EMBL" id="MST73232.1"/>
    </source>
</evidence>
<evidence type="ECO:0000259" key="11">
    <source>
        <dbReference type="PROSITE" id="PS51900"/>
    </source>
</evidence>
<evidence type="ECO:0000256" key="5">
    <source>
        <dbReference type="ARBA" id="ARBA00022908"/>
    </source>
</evidence>
<sequence length="315" mass="34844">MADAPATPDRTADQAELRRQVPRFLRSLQVERNLSPQTVRAYGSDLAAYCDWAEREGVDPLLVSHRQLRGYLAELVSAGYAPRTVSRHLSSLRTLYRWLLREGVVSVDGAAAVSSPKAGRPLPRVMSDAEASRLLSTCDMDDACGLRDRAFLELLYATGARVSEASGLDVGDVDLAQGQVRLFGKGSKERIVPIYRECCRIVRRYLEESRPVLAVRRKGGEPTRGLFLSTRGRRMSADALRTCFERHVAQAGLDPTLTPHAMRHTFATELLAGGADLRSVQELLGHASIATTQVYTHLSAQRLREEARQAHPRAE</sequence>
<dbReference type="PROSITE" id="PS51898">
    <property type="entry name" value="TYR_RECOMBINASE"/>
    <property type="match status" value="1"/>
</dbReference>
<evidence type="ECO:0000256" key="7">
    <source>
        <dbReference type="ARBA" id="ARBA00023172"/>
    </source>
</evidence>
<keyword evidence="3 9" id="KW-0132">Cell division</keyword>
<feature type="active site" evidence="9">
    <location>
        <position position="260"/>
    </location>
</feature>
<evidence type="ECO:0000256" key="4">
    <source>
        <dbReference type="ARBA" id="ARBA00022829"/>
    </source>
</evidence>
<gene>
    <name evidence="9" type="primary">xerC</name>
    <name evidence="12" type="ORF">FYJ68_08960</name>
</gene>
<comment type="subunit">
    <text evidence="9">Forms a cyclic heterotetrameric complex composed of two molecules of XerC and two molecules of XerD.</text>
</comment>
<dbReference type="GO" id="GO:0005737">
    <property type="term" value="C:cytoplasm"/>
    <property type="evidence" value="ECO:0007669"/>
    <property type="project" value="UniProtKB-SubCell"/>
</dbReference>
<evidence type="ECO:0000256" key="3">
    <source>
        <dbReference type="ARBA" id="ARBA00022618"/>
    </source>
</evidence>
<dbReference type="InterPro" id="IPR023009">
    <property type="entry name" value="Tyrosine_recombinase_XerC/XerD"/>
</dbReference>
<feature type="active site" description="O-(3'-phospho-DNA)-tyrosine intermediate" evidence="9">
    <location>
        <position position="295"/>
    </location>
</feature>
<dbReference type="InterPro" id="IPR010998">
    <property type="entry name" value="Integrase_recombinase_N"/>
</dbReference>
<protein>
    <recommendedName>
        <fullName evidence="9">Tyrosine recombinase XerC</fullName>
    </recommendedName>
</protein>
<dbReference type="GO" id="GO:0007059">
    <property type="term" value="P:chromosome segregation"/>
    <property type="evidence" value="ECO:0007669"/>
    <property type="project" value="UniProtKB-UniRule"/>
</dbReference>
<comment type="function">
    <text evidence="9">Site-specific tyrosine recombinase, which acts by catalyzing the cutting and rejoining of the recombining DNA molecules. The XerC-XerD complex is essential to convert dimers of the bacterial chromosome into monomers to permit their segregation at cell division. It also contributes to the segregational stability of plasmids.</text>
</comment>
<feature type="active site" evidence="9">
    <location>
        <position position="185"/>
    </location>
</feature>
<dbReference type="CDD" id="cd00798">
    <property type="entry name" value="INT_XerDC_C"/>
    <property type="match status" value="1"/>
</dbReference>
<dbReference type="NCBIfam" id="NF001399">
    <property type="entry name" value="PRK00283.1"/>
    <property type="match status" value="1"/>
</dbReference>
<dbReference type="EMBL" id="VUNC01000007">
    <property type="protein sequence ID" value="MST73232.1"/>
    <property type="molecule type" value="Genomic_DNA"/>
</dbReference>
<dbReference type="GO" id="GO:0003677">
    <property type="term" value="F:DNA binding"/>
    <property type="evidence" value="ECO:0007669"/>
    <property type="project" value="UniProtKB-UniRule"/>
</dbReference>
<dbReference type="InterPro" id="IPR004107">
    <property type="entry name" value="Integrase_SAM-like_N"/>
</dbReference>
<evidence type="ECO:0000256" key="1">
    <source>
        <dbReference type="ARBA" id="ARBA00004496"/>
    </source>
</evidence>
<feature type="active site" evidence="9">
    <location>
        <position position="286"/>
    </location>
</feature>
<keyword evidence="8 9" id="KW-0131">Cell cycle</keyword>
<dbReference type="GO" id="GO:0009037">
    <property type="term" value="F:tyrosine-based site-specific recombinase activity"/>
    <property type="evidence" value="ECO:0007669"/>
    <property type="project" value="UniProtKB-UniRule"/>
</dbReference>
<comment type="caution">
    <text evidence="12">The sequence shown here is derived from an EMBL/GenBank/DDBJ whole genome shotgun (WGS) entry which is preliminary data.</text>
</comment>
<dbReference type="AlphaFoldDB" id="A0A6N7XCB5"/>
<dbReference type="PANTHER" id="PTHR30349:SF41">
    <property type="entry name" value="INTEGRASE_RECOMBINASE PROTEIN MJ0367-RELATED"/>
    <property type="match status" value="1"/>
</dbReference>